<feature type="region of interest" description="Disordered" evidence="1">
    <location>
        <begin position="1"/>
        <end position="43"/>
    </location>
</feature>
<dbReference type="AlphaFoldDB" id="A0A4Z2FRY3"/>
<proteinExistence type="predicted"/>
<dbReference type="EMBL" id="SRLO01000937">
    <property type="protein sequence ID" value="TNN43919.1"/>
    <property type="molecule type" value="Genomic_DNA"/>
</dbReference>
<reference evidence="2 3" key="1">
    <citation type="submission" date="2019-03" db="EMBL/GenBank/DDBJ databases">
        <title>First draft genome of Liparis tanakae, snailfish: a comprehensive survey of snailfish specific genes.</title>
        <authorList>
            <person name="Kim W."/>
            <person name="Song I."/>
            <person name="Jeong J.-H."/>
            <person name="Kim D."/>
            <person name="Kim S."/>
            <person name="Ryu S."/>
            <person name="Song J.Y."/>
            <person name="Lee S.K."/>
        </authorList>
    </citation>
    <scope>NUCLEOTIDE SEQUENCE [LARGE SCALE GENOMIC DNA]</scope>
    <source>
        <tissue evidence="2">Muscle</tissue>
    </source>
</reference>
<keyword evidence="3" id="KW-1185">Reference proteome</keyword>
<comment type="caution">
    <text evidence="2">The sequence shown here is derived from an EMBL/GenBank/DDBJ whole genome shotgun (WGS) entry which is preliminary data.</text>
</comment>
<evidence type="ECO:0000256" key="1">
    <source>
        <dbReference type="SAM" id="MobiDB-lite"/>
    </source>
</evidence>
<accession>A0A4Z2FRY3</accession>
<feature type="compositionally biased region" description="Basic and acidic residues" evidence="1">
    <location>
        <begin position="24"/>
        <end position="43"/>
    </location>
</feature>
<sequence length="137" mass="15304">MEEDVEASSPALGHGGGAQCADAGLEKHHTSKTGETRETDSVDHHRSEFFIRCVQCHSKTTGSYTMFLSSLGSRARTRWKPRRLRFSVVKFPSRISSATERPTAGECCRPWPLKPVAKYMLLTSGCIPMMPFWSKVL</sequence>
<gene>
    <name evidence="2" type="ORF">EYF80_045881</name>
</gene>
<organism evidence="2 3">
    <name type="scientific">Liparis tanakae</name>
    <name type="common">Tanaka's snailfish</name>
    <dbReference type="NCBI Taxonomy" id="230148"/>
    <lineage>
        <taxon>Eukaryota</taxon>
        <taxon>Metazoa</taxon>
        <taxon>Chordata</taxon>
        <taxon>Craniata</taxon>
        <taxon>Vertebrata</taxon>
        <taxon>Euteleostomi</taxon>
        <taxon>Actinopterygii</taxon>
        <taxon>Neopterygii</taxon>
        <taxon>Teleostei</taxon>
        <taxon>Neoteleostei</taxon>
        <taxon>Acanthomorphata</taxon>
        <taxon>Eupercaria</taxon>
        <taxon>Perciformes</taxon>
        <taxon>Cottioidei</taxon>
        <taxon>Cottales</taxon>
        <taxon>Liparidae</taxon>
        <taxon>Liparis</taxon>
    </lineage>
</organism>
<evidence type="ECO:0000313" key="2">
    <source>
        <dbReference type="EMBL" id="TNN43919.1"/>
    </source>
</evidence>
<protein>
    <submittedName>
        <fullName evidence="2">Uncharacterized protein</fullName>
    </submittedName>
</protein>
<name>A0A4Z2FRY3_9TELE</name>
<evidence type="ECO:0000313" key="3">
    <source>
        <dbReference type="Proteomes" id="UP000314294"/>
    </source>
</evidence>
<dbReference type="Proteomes" id="UP000314294">
    <property type="component" value="Unassembled WGS sequence"/>
</dbReference>